<feature type="region of interest" description="Disordered" evidence="1">
    <location>
        <begin position="234"/>
        <end position="263"/>
    </location>
</feature>
<evidence type="ECO:0000256" key="2">
    <source>
        <dbReference type="SAM" id="SignalP"/>
    </source>
</evidence>
<feature type="region of interest" description="Disordered" evidence="1">
    <location>
        <begin position="160"/>
        <end position="182"/>
    </location>
</feature>
<protein>
    <submittedName>
        <fullName evidence="3">Uncharacterized protein</fullName>
    </submittedName>
</protein>
<feature type="non-terminal residue" evidence="3">
    <location>
        <position position="1"/>
    </location>
</feature>
<keyword evidence="4" id="KW-1185">Reference proteome</keyword>
<evidence type="ECO:0000313" key="4">
    <source>
        <dbReference type="Proteomes" id="UP000235965"/>
    </source>
</evidence>
<evidence type="ECO:0000256" key="1">
    <source>
        <dbReference type="SAM" id="MobiDB-lite"/>
    </source>
</evidence>
<keyword evidence="2" id="KW-0732">Signal</keyword>
<organism evidence="3 4">
    <name type="scientific">Cryptotermes secundus</name>
    <dbReference type="NCBI Taxonomy" id="105785"/>
    <lineage>
        <taxon>Eukaryota</taxon>
        <taxon>Metazoa</taxon>
        <taxon>Ecdysozoa</taxon>
        <taxon>Arthropoda</taxon>
        <taxon>Hexapoda</taxon>
        <taxon>Insecta</taxon>
        <taxon>Pterygota</taxon>
        <taxon>Neoptera</taxon>
        <taxon>Polyneoptera</taxon>
        <taxon>Dictyoptera</taxon>
        <taxon>Blattodea</taxon>
        <taxon>Blattoidea</taxon>
        <taxon>Termitoidae</taxon>
        <taxon>Kalotermitidae</taxon>
        <taxon>Cryptotermitinae</taxon>
        <taxon>Cryptotermes</taxon>
    </lineage>
</organism>
<comment type="caution">
    <text evidence="3">The sequence shown here is derived from an EMBL/GenBank/DDBJ whole genome shotgun (WGS) entry which is preliminary data.</text>
</comment>
<evidence type="ECO:0000313" key="3">
    <source>
        <dbReference type="EMBL" id="PNF27462.1"/>
    </source>
</evidence>
<gene>
    <name evidence="3" type="ORF">B7P43_G08984</name>
</gene>
<feature type="compositionally biased region" description="Polar residues" evidence="1">
    <location>
        <begin position="249"/>
        <end position="263"/>
    </location>
</feature>
<name>A0A2J7QFV4_9NEOP</name>
<dbReference type="AlphaFoldDB" id="A0A2J7QFV4"/>
<dbReference type="InParanoid" id="A0A2J7QFV4"/>
<feature type="chain" id="PRO_5014473820" evidence="2">
    <location>
        <begin position="22"/>
        <end position="445"/>
    </location>
</feature>
<reference evidence="3 4" key="1">
    <citation type="submission" date="2017-12" db="EMBL/GenBank/DDBJ databases">
        <title>Hemimetabolous genomes reveal molecular basis of termite eusociality.</title>
        <authorList>
            <person name="Harrison M.C."/>
            <person name="Jongepier E."/>
            <person name="Robertson H.M."/>
            <person name="Arning N."/>
            <person name="Bitard-Feildel T."/>
            <person name="Chao H."/>
            <person name="Childers C.P."/>
            <person name="Dinh H."/>
            <person name="Doddapaneni H."/>
            <person name="Dugan S."/>
            <person name="Gowin J."/>
            <person name="Greiner C."/>
            <person name="Han Y."/>
            <person name="Hu H."/>
            <person name="Hughes D.S.T."/>
            <person name="Huylmans A.-K."/>
            <person name="Kemena C."/>
            <person name="Kremer L.P.M."/>
            <person name="Lee S.L."/>
            <person name="Lopez-Ezquerra A."/>
            <person name="Mallet L."/>
            <person name="Monroy-Kuhn J.M."/>
            <person name="Moser A."/>
            <person name="Murali S.C."/>
            <person name="Muzny D.M."/>
            <person name="Otani S."/>
            <person name="Piulachs M.-D."/>
            <person name="Poelchau M."/>
            <person name="Qu J."/>
            <person name="Schaub F."/>
            <person name="Wada-Katsumata A."/>
            <person name="Worley K.C."/>
            <person name="Xie Q."/>
            <person name="Ylla G."/>
            <person name="Poulsen M."/>
            <person name="Gibbs R.A."/>
            <person name="Schal C."/>
            <person name="Richards S."/>
            <person name="Belles X."/>
            <person name="Korb J."/>
            <person name="Bornberg-Bauer E."/>
        </authorList>
    </citation>
    <scope>NUCLEOTIDE SEQUENCE [LARGE SCALE GENOMIC DNA]</scope>
    <source>
        <tissue evidence="3">Whole body</tissue>
    </source>
</reference>
<proteinExistence type="predicted"/>
<feature type="signal peptide" evidence="2">
    <location>
        <begin position="1"/>
        <end position="21"/>
    </location>
</feature>
<dbReference type="EMBL" id="NEVH01014841">
    <property type="protein sequence ID" value="PNF27462.1"/>
    <property type="molecule type" value="Genomic_DNA"/>
</dbReference>
<feature type="compositionally biased region" description="Low complexity" evidence="1">
    <location>
        <begin position="36"/>
        <end position="63"/>
    </location>
</feature>
<accession>A0A2J7QFV4</accession>
<feature type="compositionally biased region" description="Polar residues" evidence="1">
    <location>
        <begin position="64"/>
        <end position="73"/>
    </location>
</feature>
<dbReference type="Proteomes" id="UP000235965">
    <property type="component" value="Unassembled WGS sequence"/>
</dbReference>
<sequence>QVKLGLQFFVLSGLFASAVLSEGIEVTEKSVDSGEENSNINIDNNNEQNNETSARSTNNNATTYKNNWSSAPQQEDLQRIITPVVITSPHAKQHKNFSASPMLDAIYHSEYYDLNHGHYAKAIQKHYSSPKEDDEGQKKQQYSQPLLPDLFLAQKYLHVQQQKDQERSNKQNFQKSALPEAKNNGYTFNSDSISYKPLKFDADPSIVFTSSNGGSSVEKGSDYDNKDVPFKYKMPTQMTGNTHPYPYQNPFSSGGTEMESPTTSSSALFAKEYQGSSWVDGYKTGIKYQEGEKMSMWKKVLNMLAAFIPLGLFLAALPPNVLTINTTQPDLPSRQRSVNHEDSAMSFPILDLLDKYGIDSLDDPECENRIFCEMSRLGGQPRGNIVQKAFWNLAHHIPDKTADNIGMKELFKAVRTDSCEIYRCEEKTPTTIATPIERLKGGKEQ</sequence>
<feature type="region of interest" description="Disordered" evidence="1">
    <location>
        <begin position="28"/>
        <end position="73"/>
    </location>
</feature>